<feature type="transmembrane region" description="Helical" evidence="6">
    <location>
        <begin position="75"/>
        <end position="94"/>
    </location>
</feature>
<dbReference type="Proteomes" id="UP000037178">
    <property type="component" value="Unassembled WGS sequence"/>
</dbReference>
<evidence type="ECO:0000313" key="7">
    <source>
        <dbReference type="EMBL" id="KMW57389.1"/>
    </source>
</evidence>
<dbReference type="EMBL" id="LFTY01000002">
    <property type="protein sequence ID" value="KMW57389.1"/>
    <property type="molecule type" value="Genomic_DNA"/>
</dbReference>
<reference evidence="7 8" key="1">
    <citation type="submission" date="2015-06" db="EMBL/GenBank/DDBJ databases">
        <title>Draft genome sequence of an Alphaproteobacteria species associated to the Mediterranean sponge Oscarella lobularis.</title>
        <authorList>
            <person name="Jourda C."/>
            <person name="Santini S."/>
            <person name="Claverie J.-M."/>
        </authorList>
    </citation>
    <scope>NUCLEOTIDE SEQUENCE [LARGE SCALE GENOMIC DNA]</scope>
    <source>
        <strain evidence="7">IGS</strain>
    </source>
</reference>
<feature type="transmembrane region" description="Helical" evidence="6">
    <location>
        <begin position="114"/>
        <end position="132"/>
    </location>
</feature>
<feature type="transmembrane region" description="Helical" evidence="6">
    <location>
        <begin position="20"/>
        <end position="40"/>
    </location>
</feature>
<protein>
    <recommendedName>
        <fullName evidence="9">LPS export ABC transporter permease LptG</fullName>
    </recommendedName>
</protein>
<evidence type="ECO:0000256" key="1">
    <source>
        <dbReference type="ARBA" id="ARBA00004651"/>
    </source>
</evidence>
<name>A0A0J9E6D3_9RHOB</name>
<keyword evidence="5 6" id="KW-0472">Membrane</keyword>
<dbReference type="PANTHER" id="PTHR33529">
    <property type="entry name" value="SLR0882 PROTEIN-RELATED"/>
    <property type="match status" value="1"/>
</dbReference>
<keyword evidence="8" id="KW-1185">Reference proteome</keyword>
<feature type="transmembrane region" description="Helical" evidence="6">
    <location>
        <begin position="291"/>
        <end position="310"/>
    </location>
</feature>
<evidence type="ECO:0000313" key="8">
    <source>
        <dbReference type="Proteomes" id="UP000037178"/>
    </source>
</evidence>
<evidence type="ECO:0000256" key="2">
    <source>
        <dbReference type="ARBA" id="ARBA00022475"/>
    </source>
</evidence>
<dbReference type="GO" id="GO:0015920">
    <property type="term" value="P:lipopolysaccharide transport"/>
    <property type="evidence" value="ECO:0007669"/>
    <property type="project" value="TreeGrafter"/>
</dbReference>
<proteinExistence type="predicted"/>
<dbReference type="OrthoDB" id="7801623at2"/>
<dbReference type="STRING" id="1675527.AIOL_002352"/>
<accession>A0A0J9E6D3</accession>
<dbReference type="GO" id="GO:0043190">
    <property type="term" value="C:ATP-binding cassette (ABC) transporter complex"/>
    <property type="evidence" value="ECO:0007669"/>
    <property type="project" value="TreeGrafter"/>
</dbReference>
<dbReference type="PATRIC" id="fig|1675527.3.peg.2466"/>
<gene>
    <name evidence="7" type="ORF">AIOL_002352</name>
</gene>
<sequence length="373" mass="41686">MRLRLRYVSLFGLSARRTALDYLLITALFAFLLLAIAWSIDLARHFQHLRRAAEFRQVPLSEILLPYLFYRAVDILVRLLPVACFFGVFCAEVLRRMRLETVILMGAGLSPFKMLAPILVYGVVVGAVLWQLEERLRPYVIIQQIELGEGAYGKRFSPRWFPFDSWFLYGDVAVRGKVFRGEPPAMRDVLIFRGLQDEQLGTIHAAERLDPTDVPGQWRLSGVKLWNPREGQNTSVDLPDQLIELPLIREELRYHEIQGFYLANAPLAALSQAHPGSAARISADMATWRRGLIFVTPFVLAGLAISLARFGFSGRLLRPIRMIAAAGAGYIGVVSIKVIYSMGETGGISPATATLLPLVLLMGVTAVLTYRAS</sequence>
<comment type="caution">
    <text evidence="7">The sequence shown here is derived from an EMBL/GenBank/DDBJ whole genome shotgun (WGS) entry which is preliminary data.</text>
</comment>
<keyword evidence="3 6" id="KW-0812">Transmembrane</keyword>
<dbReference type="InterPro" id="IPR005495">
    <property type="entry name" value="LptG/LptF_permease"/>
</dbReference>
<evidence type="ECO:0000256" key="4">
    <source>
        <dbReference type="ARBA" id="ARBA00022989"/>
    </source>
</evidence>
<evidence type="ECO:0000256" key="3">
    <source>
        <dbReference type="ARBA" id="ARBA00022692"/>
    </source>
</evidence>
<comment type="subcellular location">
    <subcellularLocation>
        <location evidence="1">Cell membrane</location>
        <topology evidence="1">Multi-pass membrane protein</topology>
    </subcellularLocation>
</comment>
<dbReference type="PANTHER" id="PTHR33529:SF2">
    <property type="entry name" value="LIPOPOLYSACCHARIDE EXPORT SYSTEM PERMEASE PROTEIN LPTG"/>
    <property type="match status" value="1"/>
</dbReference>
<feature type="transmembrane region" description="Helical" evidence="6">
    <location>
        <begin position="322"/>
        <end position="342"/>
    </location>
</feature>
<feature type="transmembrane region" description="Helical" evidence="6">
    <location>
        <begin position="348"/>
        <end position="370"/>
    </location>
</feature>
<keyword evidence="2" id="KW-1003">Cell membrane</keyword>
<dbReference type="Pfam" id="PF03739">
    <property type="entry name" value="LptF_LptG"/>
    <property type="match status" value="1"/>
</dbReference>
<evidence type="ECO:0000256" key="5">
    <source>
        <dbReference type="ARBA" id="ARBA00023136"/>
    </source>
</evidence>
<evidence type="ECO:0008006" key="9">
    <source>
        <dbReference type="Google" id="ProtNLM"/>
    </source>
</evidence>
<dbReference type="AlphaFoldDB" id="A0A0J9E6D3"/>
<keyword evidence="4 6" id="KW-1133">Transmembrane helix</keyword>
<organism evidence="7 8">
    <name type="scientific">Candidatus Rhodobacter oscarellae</name>
    <dbReference type="NCBI Taxonomy" id="1675527"/>
    <lineage>
        <taxon>Bacteria</taxon>
        <taxon>Pseudomonadati</taxon>
        <taxon>Pseudomonadota</taxon>
        <taxon>Alphaproteobacteria</taxon>
        <taxon>Rhodobacterales</taxon>
        <taxon>Rhodobacter group</taxon>
        <taxon>Rhodobacter</taxon>
    </lineage>
</organism>
<evidence type="ECO:0000256" key="6">
    <source>
        <dbReference type="SAM" id="Phobius"/>
    </source>
</evidence>